<gene>
    <name evidence="9" type="ordered locus">Desti_3184</name>
</gene>
<comment type="catalytic activity">
    <reaction evidence="1">
        <text>ATP + protein L-histidine = ADP + protein N-phospho-L-histidine.</text>
        <dbReference type="EC" id="2.7.13.3"/>
    </reaction>
</comment>
<dbReference type="PRINTS" id="PR00344">
    <property type="entry name" value="BCTRLSENSOR"/>
</dbReference>
<accession>I4C8F4</accession>
<dbReference type="SUPFAM" id="SSF55874">
    <property type="entry name" value="ATPase domain of HSP90 chaperone/DNA topoisomerase II/histidine kinase"/>
    <property type="match status" value="1"/>
</dbReference>
<dbReference type="eggNOG" id="COG4251">
    <property type="taxonomic scope" value="Bacteria"/>
</dbReference>
<dbReference type="InterPro" id="IPR004358">
    <property type="entry name" value="Sig_transdc_His_kin-like_C"/>
</dbReference>
<dbReference type="InterPro" id="IPR013655">
    <property type="entry name" value="PAS_fold_3"/>
</dbReference>
<dbReference type="EC" id="2.7.13.3" evidence="2"/>
<keyword evidence="4" id="KW-0808">Transferase</keyword>
<dbReference type="OrthoDB" id="9787818at2"/>
<evidence type="ECO:0000256" key="3">
    <source>
        <dbReference type="ARBA" id="ARBA00022553"/>
    </source>
</evidence>
<name>I4C8F4_DESTA</name>
<dbReference type="NCBIfam" id="TIGR00229">
    <property type="entry name" value="sensory_box"/>
    <property type="match status" value="3"/>
</dbReference>
<evidence type="ECO:0000256" key="1">
    <source>
        <dbReference type="ARBA" id="ARBA00000085"/>
    </source>
</evidence>
<dbReference type="InterPro" id="IPR003661">
    <property type="entry name" value="HisK_dim/P_dom"/>
</dbReference>
<dbReference type="PANTHER" id="PTHR43304">
    <property type="entry name" value="PHYTOCHROME-LIKE PROTEIN CPH1"/>
    <property type="match status" value="1"/>
</dbReference>
<protein>
    <recommendedName>
        <fullName evidence="2">histidine kinase</fullName>
        <ecNumber evidence="2">2.7.13.3</ecNumber>
    </recommendedName>
</protein>
<feature type="coiled-coil region" evidence="6">
    <location>
        <begin position="31"/>
        <end position="72"/>
    </location>
</feature>
<dbReference type="InterPro" id="IPR052162">
    <property type="entry name" value="Sensor_kinase/Photoreceptor"/>
</dbReference>
<sequence length="653" mass="74936">MTDSDIRKKAEKRVASKNQDVTIRPFSERRLEELIHDLQTHQIELEMQNEELRRAQLELIEIQENYDLLYNSAPVGYFTLDTKGMIIQVNTTASKMLGKMHLEKIPFFIFVIPEDRGKFRDYFSQLLKTGLKEACDMRLKGMGGELSVWLDGIAIKDSKGKIARVQLIVSNRTAIKLAEKSARSFQIKYRALYEDSADGILLFDNAGIILDCNKASLDLFGYPLEEIRGRRLADLVHPEDRKQVSQELLGLLRGHLSRLNCRMRKRDGTYRAVEVTGRHIEENLNQTLYRDITERLLADERLRKNEELYRQMFHGSQAAKLLIDPESSDIIDANEAAVKFYGYELDRLKKMKISDINELSPSEITAEMEKARSETQNFFRFKHRLASGEIRDVEVYSSTLEVRGRSLLASIIHDVTDRLRAETNLMRSNQDLEQFAYVTSHDLQEPLRTITTALQMFERKHKGQFDQISDELIQFAVDAARKMKALIQDLLAYSRLNTRGHPFERVDLKEVVNRSTDNLRSLIEEKGTLVTVDEMPTVWGDPSQLVQLFQNLIGNAVKFGPEVSPEVHVSVESNGNEWVFSIRDNGVGIQEAHFDRIFVIFQQLDKKNPFEGTGIGLAIVKKIVERHHGRIWVESEIGIGSTFIFTLPTGTES</sequence>
<evidence type="ECO:0000256" key="2">
    <source>
        <dbReference type="ARBA" id="ARBA00012438"/>
    </source>
</evidence>
<dbReference type="CDD" id="cd00082">
    <property type="entry name" value="HisKA"/>
    <property type="match status" value="1"/>
</dbReference>
<dbReference type="CDD" id="cd00130">
    <property type="entry name" value="PAS"/>
    <property type="match status" value="2"/>
</dbReference>
<evidence type="ECO:0000256" key="4">
    <source>
        <dbReference type="ARBA" id="ARBA00022679"/>
    </source>
</evidence>
<keyword evidence="5" id="KW-0418">Kinase</keyword>
<dbReference type="Pfam" id="PF02518">
    <property type="entry name" value="HATPase_c"/>
    <property type="match status" value="1"/>
</dbReference>
<keyword evidence="3" id="KW-0597">Phosphoprotein</keyword>
<dbReference type="FunFam" id="3.30.565.10:FF:000006">
    <property type="entry name" value="Sensor histidine kinase WalK"/>
    <property type="match status" value="1"/>
</dbReference>
<dbReference type="InterPro" id="IPR035965">
    <property type="entry name" value="PAS-like_dom_sf"/>
</dbReference>
<dbReference type="InterPro" id="IPR005467">
    <property type="entry name" value="His_kinase_dom"/>
</dbReference>
<dbReference type="Proteomes" id="UP000006055">
    <property type="component" value="Chromosome"/>
</dbReference>
<dbReference type="PATRIC" id="fig|706587.4.peg.3624"/>
<keyword evidence="6" id="KW-0175">Coiled coil</keyword>
<dbReference type="AlphaFoldDB" id="I4C8F4"/>
<dbReference type="PROSITE" id="PS50109">
    <property type="entry name" value="HIS_KIN"/>
    <property type="match status" value="1"/>
</dbReference>
<evidence type="ECO:0000256" key="5">
    <source>
        <dbReference type="ARBA" id="ARBA00022777"/>
    </source>
</evidence>
<feature type="domain" description="PAS" evidence="8">
    <location>
        <begin position="185"/>
        <end position="255"/>
    </location>
</feature>
<dbReference type="PROSITE" id="PS50112">
    <property type="entry name" value="PAS"/>
    <property type="match status" value="2"/>
</dbReference>
<organism evidence="9 10">
    <name type="scientific">Desulfomonile tiedjei (strain ATCC 49306 / DSM 6799 / DCB-1)</name>
    <dbReference type="NCBI Taxonomy" id="706587"/>
    <lineage>
        <taxon>Bacteria</taxon>
        <taxon>Pseudomonadati</taxon>
        <taxon>Thermodesulfobacteriota</taxon>
        <taxon>Desulfomonilia</taxon>
        <taxon>Desulfomonilales</taxon>
        <taxon>Desulfomonilaceae</taxon>
        <taxon>Desulfomonile</taxon>
    </lineage>
</organism>
<dbReference type="SMART" id="SM00388">
    <property type="entry name" value="HisKA"/>
    <property type="match status" value="1"/>
</dbReference>
<dbReference type="Gene3D" id="3.30.565.10">
    <property type="entry name" value="Histidine kinase-like ATPase, C-terminal domain"/>
    <property type="match status" value="1"/>
</dbReference>
<dbReference type="KEGG" id="dti:Desti_3184"/>
<feature type="domain" description="Histidine kinase" evidence="7">
    <location>
        <begin position="438"/>
        <end position="651"/>
    </location>
</feature>
<evidence type="ECO:0000259" key="7">
    <source>
        <dbReference type="PROSITE" id="PS50109"/>
    </source>
</evidence>
<dbReference type="RefSeq" id="WP_014810982.1">
    <property type="nucleotide sequence ID" value="NC_018025.1"/>
</dbReference>
<evidence type="ECO:0000259" key="8">
    <source>
        <dbReference type="PROSITE" id="PS50112"/>
    </source>
</evidence>
<dbReference type="EMBL" id="CP003360">
    <property type="protein sequence ID" value="AFM25845.1"/>
    <property type="molecule type" value="Genomic_DNA"/>
</dbReference>
<dbReference type="InterPro" id="IPR036097">
    <property type="entry name" value="HisK_dim/P_sf"/>
</dbReference>
<dbReference type="InterPro" id="IPR000014">
    <property type="entry name" value="PAS"/>
</dbReference>
<dbReference type="SUPFAM" id="SSF55785">
    <property type="entry name" value="PYP-like sensor domain (PAS domain)"/>
    <property type="match status" value="3"/>
</dbReference>
<dbReference type="Pfam" id="PF13426">
    <property type="entry name" value="PAS_9"/>
    <property type="match status" value="1"/>
</dbReference>
<dbReference type="SUPFAM" id="SSF47384">
    <property type="entry name" value="Homodimeric domain of signal transducing histidine kinase"/>
    <property type="match status" value="1"/>
</dbReference>
<dbReference type="InterPro" id="IPR036890">
    <property type="entry name" value="HATPase_C_sf"/>
</dbReference>
<reference evidence="10" key="1">
    <citation type="submission" date="2012-06" db="EMBL/GenBank/DDBJ databases">
        <title>Complete sequence of chromosome of Desulfomonile tiedjei DSM 6799.</title>
        <authorList>
            <person name="Lucas S."/>
            <person name="Copeland A."/>
            <person name="Lapidus A."/>
            <person name="Glavina del Rio T."/>
            <person name="Dalin E."/>
            <person name="Tice H."/>
            <person name="Bruce D."/>
            <person name="Goodwin L."/>
            <person name="Pitluck S."/>
            <person name="Peters L."/>
            <person name="Ovchinnikova G."/>
            <person name="Zeytun A."/>
            <person name="Lu M."/>
            <person name="Kyrpides N."/>
            <person name="Mavromatis K."/>
            <person name="Ivanova N."/>
            <person name="Brettin T."/>
            <person name="Detter J.C."/>
            <person name="Han C."/>
            <person name="Larimer F."/>
            <person name="Land M."/>
            <person name="Hauser L."/>
            <person name="Markowitz V."/>
            <person name="Cheng J.-F."/>
            <person name="Hugenholtz P."/>
            <person name="Woyke T."/>
            <person name="Wu D."/>
            <person name="Spring S."/>
            <person name="Schroeder M."/>
            <person name="Brambilla E."/>
            <person name="Klenk H.-P."/>
            <person name="Eisen J.A."/>
        </authorList>
    </citation>
    <scope>NUCLEOTIDE SEQUENCE [LARGE SCALE GENOMIC DNA]</scope>
    <source>
        <strain evidence="10">ATCC 49306 / DSM 6799 / DCB-1</strain>
    </source>
</reference>
<proteinExistence type="predicted"/>
<feature type="domain" description="PAS" evidence="8">
    <location>
        <begin position="62"/>
        <end position="98"/>
    </location>
</feature>
<keyword evidence="10" id="KW-1185">Reference proteome</keyword>
<dbReference type="Pfam" id="PF13188">
    <property type="entry name" value="PAS_8"/>
    <property type="match status" value="1"/>
</dbReference>
<evidence type="ECO:0000256" key="6">
    <source>
        <dbReference type="SAM" id="Coils"/>
    </source>
</evidence>
<dbReference type="SMART" id="SM00387">
    <property type="entry name" value="HATPase_c"/>
    <property type="match status" value="1"/>
</dbReference>
<dbReference type="Pfam" id="PF00512">
    <property type="entry name" value="HisKA"/>
    <property type="match status" value="1"/>
</dbReference>
<dbReference type="PANTHER" id="PTHR43304:SF1">
    <property type="entry name" value="PAC DOMAIN-CONTAINING PROTEIN"/>
    <property type="match status" value="1"/>
</dbReference>
<evidence type="ECO:0000313" key="10">
    <source>
        <dbReference type="Proteomes" id="UP000006055"/>
    </source>
</evidence>
<dbReference type="InterPro" id="IPR003594">
    <property type="entry name" value="HATPase_dom"/>
</dbReference>
<evidence type="ECO:0000313" key="9">
    <source>
        <dbReference type="EMBL" id="AFM25845.1"/>
    </source>
</evidence>
<dbReference type="Pfam" id="PF08447">
    <property type="entry name" value="PAS_3"/>
    <property type="match status" value="1"/>
</dbReference>
<dbReference type="GO" id="GO:0000155">
    <property type="term" value="F:phosphorelay sensor kinase activity"/>
    <property type="evidence" value="ECO:0007669"/>
    <property type="project" value="InterPro"/>
</dbReference>
<dbReference type="SMART" id="SM00091">
    <property type="entry name" value="PAS"/>
    <property type="match status" value="3"/>
</dbReference>
<dbReference type="Gene3D" id="1.10.287.130">
    <property type="match status" value="1"/>
</dbReference>
<dbReference type="HOGENOM" id="CLU_000445_114_71_7"/>
<dbReference type="Gene3D" id="3.30.450.20">
    <property type="entry name" value="PAS domain"/>
    <property type="match status" value="3"/>
</dbReference>
<dbReference type="STRING" id="706587.Desti_3184"/>